<feature type="transmembrane region" description="Helical" evidence="8">
    <location>
        <begin position="140"/>
        <end position="157"/>
    </location>
</feature>
<gene>
    <name evidence="9" type="ORF">MVEN_00037400</name>
</gene>
<evidence type="ECO:0000256" key="8">
    <source>
        <dbReference type="SAM" id="Phobius"/>
    </source>
</evidence>
<keyword evidence="10" id="KW-1185">Reference proteome</keyword>
<evidence type="ECO:0000256" key="4">
    <source>
        <dbReference type="ARBA" id="ARBA00022679"/>
    </source>
</evidence>
<evidence type="ECO:0000256" key="2">
    <source>
        <dbReference type="ARBA" id="ARBA00004141"/>
    </source>
</evidence>
<dbReference type="GO" id="GO:0016765">
    <property type="term" value="F:transferase activity, transferring alkyl or aryl (other than methyl) groups"/>
    <property type="evidence" value="ECO:0007669"/>
    <property type="project" value="InterPro"/>
</dbReference>
<evidence type="ECO:0000256" key="5">
    <source>
        <dbReference type="ARBA" id="ARBA00022692"/>
    </source>
</evidence>
<comment type="similarity">
    <text evidence="3">Belongs to the UbiA prenyltransferase family.</text>
</comment>
<accession>A0A8H6Z6K9</accession>
<dbReference type="Gene3D" id="1.10.357.140">
    <property type="entry name" value="UbiA prenyltransferase"/>
    <property type="match status" value="1"/>
</dbReference>
<evidence type="ECO:0000313" key="10">
    <source>
        <dbReference type="Proteomes" id="UP000620124"/>
    </source>
</evidence>
<protein>
    <submittedName>
        <fullName evidence="9">4-hydroxybenzoate polyprenyltransferase, mitochondrial</fullName>
    </submittedName>
</protein>
<reference evidence="9" key="1">
    <citation type="submission" date="2020-05" db="EMBL/GenBank/DDBJ databases">
        <title>Mycena genomes resolve the evolution of fungal bioluminescence.</title>
        <authorList>
            <person name="Tsai I.J."/>
        </authorList>
    </citation>
    <scope>NUCLEOTIDE SEQUENCE</scope>
    <source>
        <strain evidence="9">CCC161011</strain>
    </source>
</reference>
<name>A0A8H6Z6K9_9AGAR</name>
<evidence type="ECO:0000256" key="6">
    <source>
        <dbReference type="ARBA" id="ARBA00022989"/>
    </source>
</evidence>
<dbReference type="Proteomes" id="UP000620124">
    <property type="component" value="Unassembled WGS sequence"/>
</dbReference>
<evidence type="ECO:0000256" key="3">
    <source>
        <dbReference type="ARBA" id="ARBA00005985"/>
    </source>
</evidence>
<dbReference type="GO" id="GO:0005886">
    <property type="term" value="C:plasma membrane"/>
    <property type="evidence" value="ECO:0007669"/>
    <property type="project" value="TreeGrafter"/>
</dbReference>
<dbReference type="InterPro" id="IPR039653">
    <property type="entry name" value="Prenyltransferase"/>
</dbReference>
<sequence>MLVYELDVTGGHGLTFATLHIACWELCRLDNNIGFWVVWLPLAWSISMAYHSLPEISGRDAILCGTIYVPFCFGIKSLIMTIDDILDHDIDKLVARTKNRALPRGAISLERAWLLFGEKALYISMTVWPLYIIYPTCKRWTSLAPILLGIMFNFINIKTGRMTNISRRITYYLATA</sequence>
<comment type="cofactor">
    <cofactor evidence="1">
        <name>Mg(2+)</name>
        <dbReference type="ChEBI" id="CHEBI:18420"/>
    </cofactor>
</comment>
<evidence type="ECO:0000313" key="9">
    <source>
        <dbReference type="EMBL" id="KAF7371807.1"/>
    </source>
</evidence>
<keyword evidence="4 9" id="KW-0808">Transferase</keyword>
<comment type="subcellular location">
    <subcellularLocation>
        <location evidence="2">Membrane</location>
        <topology evidence="2">Multi-pass membrane protein</topology>
    </subcellularLocation>
</comment>
<evidence type="ECO:0000256" key="7">
    <source>
        <dbReference type="ARBA" id="ARBA00023136"/>
    </source>
</evidence>
<feature type="transmembrane region" description="Helical" evidence="8">
    <location>
        <begin position="33"/>
        <end position="53"/>
    </location>
</feature>
<dbReference type="InterPro" id="IPR044878">
    <property type="entry name" value="UbiA_sf"/>
</dbReference>
<evidence type="ECO:0000256" key="1">
    <source>
        <dbReference type="ARBA" id="ARBA00001946"/>
    </source>
</evidence>
<dbReference type="PANTHER" id="PTHR11048">
    <property type="entry name" value="PRENYLTRANSFERASES"/>
    <property type="match status" value="1"/>
</dbReference>
<comment type="caution">
    <text evidence="9">The sequence shown here is derived from an EMBL/GenBank/DDBJ whole genome shotgun (WGS) entry which is preliminary data.</text>
</comment>
<dbReference type="PANTHER" id="PTHR11048:SF28">
    <property type="entry name" value="4-HYDROXYBENZOATE POLYPRENYLTRANSFERASE, MITOCHONDRIAL"/>
    <property type="match status" value="1"/>
</dbReference>
<keyword evidence="6 8" id="KW-1133">Transmembrane helix</keyword>
<keyword evidence="5 8" id="KW-0812">Transmembrane</keyword>
<keyword evidence="7 8" id="KW-0472">Membrane</keyword>
<proteinExistence type="inferred from homology"/>
<dbReference type="EMBL" id="JACAZI010000001">
    <property type="protein sequence ID" value="KAF7371807.1"/>
    <property type="molecule type" value="Genomic_DNA"/>
</dbReference>
<dbReference type="Pfam" id="PF01040">
    <property type="entry name" value="UbiA"/>
    <property type="match status" value="1"/>
</dbReference>
<dbReference type="InterPro" id="IPR000537">
    <property type="entry name" value="UbiA_prenyltransferase"/>
</dbReference>
<dbReference type="AlphaFoldDB" id="A0A8H6Z6K9"/>
<organism evidence="9 10">
    <name type="scientific">Mycena venus</name>
    <dbReference type="NCBI Taxonomy" id="2733690"/>
    <lineage>
        <taxon>Eukaryota</taxon>
        <taxon>Fungi</taxon>
        <taxon>Dikarya</taxon>
        <taxon>Basidiomycota</taxon>
        <taxon>Agaricomycotina</taxon>
        <taxon>Agaricomycetes</taxon>
        <taxon>Agaricomycetidae</taxon>
        <taxon>Agaricales</taxon>
        <taxon>Marasmiineae</taxon>
        <taxon>Mycenaceae</taxon>
        <taxon>Mycena</taxon>
    </lineage>
</organism>
<dbReference type="OrthoDB" id="18170at2759"/>